<evidence type="ECO:0000313" key="1">
    <source>
        <dbReference type="EMBL" id="MDQ1151967.1"/>
    </source>
</evidence>
<dbReference type="Proteomes" id="UP001244640">
    <property type="component" value="Unassembled WGS sequence"/>
</dbReference>
<dbReference type="EMBL" id="JAUTBA010000001">
    <property type="protein sequence ID" value="MDQ1151967.1"/>
    <property type="molecule type" value="Genomic_DNA"/>
</dbReference>
<name>A0ABU0UAU7_9SPHI</name>
<reference evidence="1 2" key="1">
    <citation type="submission" date="2023-07" db="EMBL/GenBank/DDBJ databases">
        <title>Functional and genomic diversity of the sorghum phyllosphere microbiome.</title>
        <authorList>
            <person name="Shade A."/>
        </authorList>
    </citation>
    <scope>NUCLEOTIDE SEQUENCE [LARGE SCALE GENOMIC DNA]</scope>
    <source>
        <strain evidence="1 2">SORGH_AS_0892</strain>
    </source>
</reference>
<accession>A0ABU0UAU7</accession>
<gene>
    <name evidence="1" type="ORF">QE382_003951</name>
</gene>
<comment type="caution">
    <text evidence="1">The sequence shown here is derived from an EMBL/GenBank/DDBJ whole genome shotgun (WGS) entry which is preliminary data.</text>
</comment>
<evidence type="ECO:0000313" key="2">
    <source>
        <dbReference type="Proteomes" id="UP001244640"/>
    </source>
</evidence>
<proteinExistence type="predicted"/>
<sequence length="35" mass="4163">MCMKIIPDHVIRLAQGNPNFTKTNDITFWNIVFRQ</sequence>
<keyword evidence="2" id="KW-1185">Reference proteome</keyword>
<protein>
    <submittedName>
        <fullName evidence="1">Uncharacterized protein</fullName>
    </submittedName>
</protein>
<organism evidence="1 2">
    <name type="scientific">Sphingobacterium zeae</name>
    <dbReference type="NCBI Taxonomy" id="1776859"/>
    <lineage>
        <taxon>Bacteria</taxon>
        <taxon>Pseudomonadati</taxon>
        <taxon>Bacteroidota</taxon>
        <taxon>Sphingobacteriia</taxon>
        <taxon>Sphingobacteriales</taxon>
        <taxon>Sphingobacteriaceae</taxon>
        <taxon>Sphingobacterium</taxon>
    </lineage>
</organism>